<name>M1QEJ7_METMZ</name>
<dbReference type="BioCyc" id="MMAZ1236903:G139K-3267-MONOMER"/>
<gene>
    <name evidence="2" type="ORF">MmTuc01_3429</name>
</gene>
<dbReference type="HOGENOM" id="CLU_3263818_0_0_2"/>
<feature type="compositionally biased region" description="Basic and acidic residues" evidence="1">
    <location>
        <begin position="1"/>
        <end position="19"/>
    </location>
</feature>
<proteinExistence type="predicted"/>
<dbReference type="Proteomes" id="UP000011718">
    <property type="component" value="Chromosome"/>
</dbReference>
<dbReference type="EMBL" id="CP004144">
    <property type="protein sequence ID" value="AGF98678.1"/>
    <property type="molecule type" value="Genomic_DNA"/>
</dbReference>
<evidence type="ECO:0000256" key="1">
    <source>
        <dbReference type="SAM" id="MobiDB-lite"/>
    </source>
</evidence>
<evidence type="ECO:0000313" key="3">
    <source>
        <dbReference type="Proteomes" id="UP000011718"/>
    </source>
</evidence>
<feature type="region of interest" description="Disordered" evidence="1">
    <location>
        <begin position="1"/>
        <end position="26"/>
    </location>
</feature>
<organism evidence="2 3">
    <name type="scientific">Methanosarcina mazei Tuc01</name>
    <dbReference type="NCBI Taxonomy" id="1236903"/>
    <lineage>
        <taxon>Archaea</taxon>
        <taxon>Methanobacteriati</taxon>
        <taxon>Methanobacteriota</taxon>
        <taxon>Stenosarchaea group</taxon>
        <taxon>Methanomicrobia</taxon>
        <taxon>Methanosarcinales</taxon>
        <taxon>Methanosarcinaceae</taxon>
        <taxon>Methanosarcina</taxon>
    </lineage>
</organism>
<protein>
    <submittedName>
        <fullName evidence="2">Uncharacterized protein</fullName>
    </submittedName>
</protein>
<dbReference type="AlphaFoldDB" id="M1QEJ7"/>
<sequence>MKEEKQPFRKSQPFHDSKTLKSVKKRTKTKFKKVCKKIISK</sequence>
<evidence type="ECO:0000313" key="2">
    <source>
        <dbReference type="EMBL" id="AGF98678.1"/>
    </source>
</evidence>
<accession>M1QEJ7</accession>
<reference evidence="2 3" key="1">
    <citation type="journal article" date="2013" name="Genome Announc.">
        <title>Complete Genome of a Methanosarcina mazei Strain Isolated from Sediment Samples from an Amazonian Flooded Area.</title>
        <authorList>
            <person name="Assis das Gracas D."/>
            <person name="Thiago Juca Ramos R."/>
            <person name="Vieira Araujo A.C."/>
            <person name="Zahlouth R."/>
            <person name="Ribeiro Carneiro A."/>
            <person name="Souza Lopes T."/>
            <person name="Azevedo Barauna R."/>
            <person name="Azevedo V."/>
            <person name="Cruz Schneider M.P."/>
            <person name="Pellizari V.H."/>
            <person name="Silva A."/>
        </authorList>
    </citation>
    <scope>NUCLEOTIDE SEQUENCE [LARGE SCALE GENOMIC DNA]</scope>
    <source>
        <strain evidence="2 3">Tuc01</strain>
    </source>
</reference>
<dbReference type="KEGG" id="mmaz:MmTuc01_3429"/>